<dbReference type="PANTHER" id="PTHR31948">
    <property type="entry name" value="ZINC-FINGER HOMEODOMAIN PROTEIN 2"/>
    <property type="match status" value="1"/>
</dbReference>
<dbReference type="PROSITE" id="PS51523">
    <property type="entry name" value="ZF_HD_DIMER"/>
    <property type="match status" value="1"/>
</dbReference>
<dbReference type="NCBIfam" id="TIGR01566">
    <property type="entry name" value="ZF_HD_prot_N"/>
    <property type="match status" value="1"/>
</dbReference>
<dbReference type="EMBL" id="JAMYWD010000006">
    <property type="protein sequence ID" value="KAJ4968017.1"/>
    <property type="molecule type" value="Genomic_DNA"/>
</dbReference>
<evidence type="ECO:0000256" key="2">
    <source>
        <dbReference type="ARBA" id="ARBA00022771"/>
    </source>
</evidence>
<evidence type="ECO:0000256" key="1">
    <source>
        <dbReference type="ARBA" id="ARBA00022723"/>
    </source>
</evidence>
<evidence type="ECO:0000256" key="3">
    <source>
        <dbReference type="ARBA" id="ARBA00022833"/>
    </source>
</evidence>
<dbReference type="InterPro" id="IPR006456">
    <property type="entry name" value="ZF_HD_homeobox_Cys/His_dimer"/>
</dbReference>
<dbReference type="GO" id="GO:0008270">
    <property type="term" value="F:zinc ion binding"/>
    <property type="evidence" value="ECO:0007669"/>
    <property type="project" value="UniProtKB-KW"/>
</dbReference>
<evidence type="ECO:0000256" key="4">
    <source>
        <dbReference type="SAM" id="MobiDB-lite"/>
    </source>
</evidence>
<proteinExistence type="predicted"/>
<keyword evidence="1" id="KW-0479">Metal-binding</keyword>
<feature type="domain" description="ZF-HD dimerization-type" evidence="5">
    <location>
        <begin position="35"/>
        <end position="84"/>
    </location>
</feature>
<evidence type="ECO:0000259" key="5">
    <source>
        <dbReference type="PROSITE" id="PS51523"/>
    </source>
</evidence>
<dbReference type="GO" id="GO:0050793">
    <property type="term" value="P:regulation of developmental process"/>
    <property type="evidence" value="ECO:0007669"/>
    <property type="project" value="TreeGrafter"/>
</dbReference>
<dbReference type="Proteomes" id="UP001141806">
    <property type="component" value="Unassembled WGS sequence"/>
</dbReference>
<dbReference type="PANTHER" id="PTHR31948:SF128">
    <property type="entry name" value="ZINC-FINGER HOMEODOMAIN PROTEIN 8"/>
    <property type="match status" value="1"/>
</dbReference>
<dbReference type="AlphaFoldDB" id="A0A9Q0KCN4"/>
<sequence>MGSHESGGNDFGMNLARKNQQSIPNPQWKVAPIKYEECIRNYAPSIGEHIKDGCLEFMPTGEGSNREALTCGVCGCHRNFHKKELPIPSLLHPPQPVLLYNAKQNEQMFKTSERGEHQTNVVVKGKRLKFKFTQVQKGKMLEFAKRSRWKIQKSK</sequence>
<keyword evidence="7" id="KW-1185">Reference proteome</keyword>
<accession>A0A9Q0KCN4</accession>
<dbReference type="GO" id="GO:0000976">
    <property type="term" value="F:transcription cis-regulatory region binding"/>
    <property type="evidence" value="ECO:0007669"/>
    <property type="project" value="TreeGrafter"/>
</dbReference>
<feature type="region of interest" description="Disordered" evidence="4">
    <location>
        <begin position="1"/>
        <end position="20"/>
    </location>
</feature>
<reference evidence="6" key="1">
    <citation type="journal article" date="2023" name="Plant J.">
        <title>The genome of the king protea, Protea cynaroides.</title>
        <authorList>
            <person name="Chang J."/>
            <person name="Duong T.A."/>
            <person name="Schoeman C."/>
            <person name="Ma X."/>
            <person name="Roodt D."/>
            <person name="Barker N."/>
            <person name="Li Z."/>
            <person name="Van de Peer Y."/>
            <person name="Mizrachi E."/>
        </authorList>
    </citation>
    <scope>NUCLEOTIDE SEQUENCE</scope>
    <source>
        <tissue evidence="6">Young leaves</tissue>
    </source>
</reference>
<name>A0A9Q0KCN4_9MAGN</name>
<keyword evidence="2" id="KW-0863">Zinc-finger</keyword>
<comment type="caution">
    <text evidence="6">The sequence shown here is derived from an EMBL/GenBank/DDBJ whole genome shotgun (WGS) entry which is preliminary data.</text>
</comment>
<evidence type="ECO:0000313" key="6">
    <source>
        <dbReference type="EMBL" id="KAJ4968017.1"/>
    </source>
</evidence>
<dbReference type="GO" id="GO:0003700">
    <property type="term" value="F:DNA-binding transcription factor activity"/>
    <property type="evidence" value="ECO:0007669"/>
    <property type="project" value="TreeGrafter"/>
</dbReference>
<dbReference type="GO" id="GO:0005634">
    <property type="term" value="C:nucleus"/>
    <property type="evidence" value="ECO:0007669"/>
    <property type="project" value="TreeGrafter"/>
</dbReference>
<dbReference type="Pfam" id="PF04770">
    <property type="entry name" value="ZF-HD_dimer"/>
    <property type="match status" value="1"/>
</dbReference>
<dbReference type="Gene3D" id="1.10.10.60">
    <property type="entry name" value="Homeodomain-like"/>
    <property type="match status" value="1"/>
</dbReference>
<protein>
    <recommendedName>
        <fullName evidence="5">ZF-HD dimerization-type domain-containing protein</fullName>
    </recommendedName>
</protein>
<organism evidence="6 7">
    <name type="scientific">Protea cynaroides</name>
    <dbReference type="NCBI Taxonomy" id="273540"/>
    <lineage>
        <taxon>Eukaryota</taxon>
        <taxon>Viridiplantae</taxon>
        <taxon>Streptophyta</taxon>
        <taxon>Embryophyta</taxon>
        <taxon>Tracheophyta</taxon>
        <taxon>Spermatophyta</taxon>
        <taxon>Magnoliopsida</taxon>
        <taxon>Proteales</taxon>
        <taxon>Proteaceae</taxon>
        <taxon>Protea</taxon>
    </lineage>
</organism>
<keyword evidence="3" id="KW-0862">Zinc</keyword>
<dbReference type="OrthoDB" id="682018at2759"/>
<evidence type="ECO:0000313" key="7">
    <source>
        <dbReference type="Proteomes" id="UP001141806"/>
    </source>
</evidence>
<gene>
    <name evidence="6" type="ORF">NE237_014718</name>
</gene>